<dbReference type="Proteomes" id="UP000299102">
    <property type="component" value="Unassembled WGS sequence"/>
</dbReference>
<sequence>MKRAKYHNSPLAERSGVQTSIELDPKKTFSRLNAPETVKSSSIMLPLKRLSGESINRGHRLCAILIEGCERSLRAGSTLAPAK</sequence>
<accession>A0A4C1TRP6</accession>
<evidence type="ECO:0000313" key="2">
    <source>
        <dbReference type="Proteomes" id="UP000299102"/>
    </source>
</evidence>
<dbReference type="AlphaFoldDB" id="A0A4C1TRP6"/>
<comment type="caution">
    <text evidence="1">The sequence shown here is derived from an EMBL/GenBank/DDBJ whole genome shotgun (WGS) entry which is preliminary data.</text>
</comment>
<evidence type="ECO:0000313" key="1">
    <source>
        <dbReference type="EMBL" id="GBP16584.1"/>
    </source>
</evidence>
<organism evidence="1 2">
    <name type="scientific">Eumeta variegata</name>
    <name type="common">Bagworm moth</name>
    <name type="synonym">Eumeta japonica</name>
    <dbReference type="NCBI Taxonomy" id="151549"/>
    <lineage>
        <taxon>Eukaryota</taxon>
        <taxon>Metazoa</taxon>
        <taxon>Ecdysozoa</taxon>
        <taxon>Arthropoda</taxon>
        <taxon>Hexapoda</taxon>
        <taxon>Insecta</taxon>
        <taxon>Pterygota</taxon>
        <taxon>Neoptera</taxon>
        <taxon>Endopterygota</taxon>
        <taxon>Lepidoptera</taxon>
        <taxon>Glossata</taxon>
        <taxon>Ditrysia</taxon>
        <taxon>Tineoidea</taxon>
        <taxon>Psychidae</taxon>
        <taxon>Oiketicinae</taxon>
        <taxon>Eumeta</taxon>
    </lineage>
</organism>
<keyword evidence="2" id="KW-1185">Reference proteome</keyword>
<protein>
    <submittedName>
        <fullName evidence="1">Uncharacterized protein</fullName>
    </submittedName>
</protein>
<dbReference type="EMBL" id="BGZK01000080">
    <property type="protein sequence ID" value="GBP16584.1"/>
    <property type="molecule type" value="Genomic_DNA"/>
</dbReference>
<name>A0A4C1TRP6_EUMVA</name>
<proteinExistence type="predicted"/>
<gene>
    <name evidence="1" type="ORF">EVAR_19379_1</name>
</gene>
<reference evidence="1 2" key="1">
    <citation type="journal article" date="2019" name="Commun. Biol.">
        <title>The bagworm genome reveals a unique fibroin gene that provides high tensile strength.</title>
        <authorList>
            <person name="Kono N."/>
            <person name="Nakamura H."/>
            <person name="Ohtoshi R."/>
            <person name="Tomita M."/>
            <person name="Numata K."/>
            <person name="Arakawa K."/>
        </authorList>
    </citation>
    <scope>NUCLEOTIDE SEQUENCE [LARGE SCALE GENOMIC DNA]</scope>
</reference>